<name>A0A1I3V2R6_9GAMM</name>
<proteinExistence type="predicted"/>
<keyword evidence="2" id="KW-1185">Reference proteome</keyword>
<dbReference type="AlphaFoldDB" id="A0A1I3V2R6"/>
<gene>
    <name evidence="1" type="ORF">SAMN05216429_10774</name>
</gene>
<protein>
    <submittedName>
        <fullName evidence="1">Uncharacterized protein</fullName>
    </submittedName>
</protein>
<reference evidence="1 2" key="1">
    <citation type="submission" date="2016-10" db="EMBL/GenBank/DDBJ databases">
        <authorList>
            <person name="de Groot N.N."/>
        </authorList>
    </citation>
    <scope>NUCLEOTIDE SEQUENCE [LARGE SCALE GENOMIC DNA]</scope>
    <source>
        <strain evidence="1 2">IBRC-M 10445</strain>
    </source>
</reference>
<dbReference type="Pfam" id="PF19456">
    <property type="entry name" value="MobI"/>
    <property type="match status" value="1"/>
</dbReference>
<sequence>MKPTNQNTQIEEVSAAWRRAARHEGIDHEELTVRAYSDSELFLRAVYKSTILEQHRYFYIAQRWCDFFWAQNRKHRGVSTPGYPGHYGCRAGLRDNKLEMFWFYNEFKRKNDGSGKHRVISHYIPREGQYRYYKRAFSRAHDWELPVIEATEKGFEVLRRANANQVQIRKLCQANEAALFQLACDMDELELEGLIPADV</sequence>
<accession>A0A1I3V2R6</accession>
<dbReference type="InterPro" id="IPR045809">
    <property type="entry name" value="MobI"/>
</dbReference>
<evidence type="ECO:0000313" key="1">
    <source>
        <dbReference type="EMBL" id="SFJ89213.1"/>
    </source>
</evidence>
<dbReference type="EMBL" id="FOSC01000007">
    <property type="protein sequence ID" value="SFJ89213.1"/>
    <property type="molecule type" value="Genomic_DNA"/>
</dbReference>
<evidence type="ECO:0000313" key="2">
    <source>
        <dbReference type="Proteomes" id="UP000199445"/>
    </source>
</evidence>
<dbReference type="RefSeq" id="WP_227663468.1">
    <property type="nucleotide sequence ID" value="NZ_BMYN01000001.1"/>
</dbReference>
<dbReference type="Proteomes" id="UP000199445">
    <property type="component" value="Unassembled WGS sequence"/>
</dbReference>
<organism evidence="1 2">
    <name type="scientific">Marinobacter persicus</name>
    <dbReference type="NCBI Taxonomy" id="930118"/>
    <lineage>
        <taxon>Bacteria</taxon>
        <taxon>Pseudomonadati</taxon>
        <taxon>Pseudomonadota</taxon>
        <taxon>Gammaproteobacteria</taxon>
        <taxon>Pseudomonadales</taxon>
        <taxon>Marinobacteraceae</taxon>
        <taxon>Marinobacter</taxon>
    </lineage>
</organism>